<protein>
    <submittedName>
        <fullName evidence="2">Uncharacterized protein</fullName>
    </submittedName>
</protein>
<evidence type="ECO:0000256" key="1">
    <source>
        <dbReference type="SAM" id="MobiDB-lite"/>
    </source>
</evidence>
<sequence length="76" mass="8404">MSWRVIHRTPFISCHTAHPTAPAPDLDTSLDTGVDQGGRRHQFKLMTIPRLNNGLDDASLHRPTALEGGQSKEECN</sequence>
<reference evidence="3" key="1">
    <citation type="journal article" date="2017" name="Cell">
        <title>Insights into land plant evolution garnered from the Marchantia polymorpha genome.</title>
        <authorList>
            <person name="Bowman J.L."/>
            <person name="Kohchi T."/>
            <person name="Yamato K.T."/>
            <person name="Jenkins J."/>
            <person name="Shu S."/>
            <person name="Ishizaki K."/>
            <person name="Yamaoka S."/>
            <person name="Nishihama R."/>
            <person name="Nakamura Y."/>
            <person name="Berger F."/>
            <person name="Adam C."/>
            <person name="Aki S.S."/>
            <person name="Althoff F."/>
            <person name="Araki T."/>
            <person name="Arteaga-Vazquez M.A."/>
            <person name="Balasubrmanian S."/>
            <person name="Barry K."/>
            <person name="Bauer D."/>
            <person name="Boehm C.R."/>
            <person name="Briginshaw L."/>
            <person name="Caballero-Perez J."/>
            <person name="Catarino B."/>
            <person name="Chen F."/>
            <person name="Chiyoda S."/>
            <person name="Chovatia M."/>
            <person name="Davies K.M."/>
            <person name="Delmans M."/>
            <person name="Demura T."/>
            <person name="Dierschke T."/>
            <person name="Dolan L."/>
            <person name="Dorantes-Acosta A.E."/>
            <person name="Eklund D.M."/>
            <person name="Florent S.N."/>
            <person name="Flores-Sandoval E."/>
            <person name="Fujiyama A."/>
            <person name="Fukuzawa H."/>
            <person name="Galik B."/>
            <person name="Grimanelli D."/>
            <person name="Grimwood J."/>
            <person name="Grossniklaus U."/>
            <person name="Hamada T."/>
            <person name="Haseloff J."/>
            <person name="Hetherington A.J."/>
            <person name="Higo A."/>
            <person name="Hirakawa Y."/>
            <person name="Hundley H.N."/>
            <person name="Ikeda Y."/>
            <person name="Inoue K."/>
            <person name="Inoue S.I."/>
            <person name="Ishida S."/>
            <person name="Jia Q."/>
            <person name="Kakita M."/>
            <person name="Kanazawa T."/>
            <person name="Kawai Y."/>
            <person name="Kawashima T."/>
            <person name="Kennedy M."/>
            <person name="Kinose K."/>
            <person name="Kinoshita T."/>
            <person name="Kohara Y."/>
            <person name="Koide E."/>
            <person name="Komatsu K."/>
            <person name="Kopischke S."/>
            <person name="Kubo M."/>
            <person name="Kyozuka J."/>
            <person name="Lagercrantz U."/>
            <person name="Lin S.S."/>
            <person name="Lindquist E."/>
            <person name="Lipzen A.M."/>
            <person name="Lu C.W."/>
            <person name="De Luna E."/>
            <person name="Martienssen R.A."/>
            <person name="Minamino N."/>
            <person name="Mizutani M."/>
            <person name="Mizutani M."/>
            <person name="Mochizuki N."/>
            <person name="Monte I."/>
            <person name="Mosher R."/>
            <person name="Nagasaki H."/>
            <person name="Nakagami H."/>
            <person name="Naramoto S."/>
            <person name="Nishitani K."/>
            <person name="Ohtani M."/>
            <person name="Okamoto T."/>
            <person name="Okumura M."/>
            <person name="Phillips J."/>
            <person name="Pollak B."/>
            <person name="Reinders A."/>
            <person name="Rovekamp M."/>
            <person name="Sano R."/>
            <person name="Sawa S."/>
            <person name="Schmid M.W."/>
            <person name="Shirakawa M."/>
            <person name="Solano R."/>
            <person name="Spunde A."/>
            <person name="Suetsugu N."/>
            <person name="Sugano S."/>
            <person name="Sugiyama A."/>
            <person name="Sun R."/>
            <person name="Suzuki Y."/>
            <person name="Takenaka M."/>
            <person name="Takezawa D."/>
            <person name="Tomogane H."/>
            <person name="Tsuzuki M."/>
            <person name="Ueda T."/>
            <person name="Umeda M."/>
            <person name="Ward J.M."/>
            <person name="Watanabe Y."/>
            <person name="Yazaki K."/>
            <person name="Yokoyama R."/>
            <person name="Yoshitake Y."/>
            <person name="Yotsui I."/>
            <person name="Zachgo S."/>
            <person name="Schmutz J."/>
        </authorList>
    </citation>
    <scope>NUCLEOTIDE SEQUENCE [LARGE SCALE GENOMIC DNA]</scope>
    <source>
        <strain evidence="3">Tak-1</strain>
    </source>
</reference>
<feature type="region of interest" description="Disordered" evidence="1">
    <location>
        <begin position="52"/>
        <end position="76"/>
    </location>
</feature>
<name>A0A2R6XW95_MARPO</name>
<dbReference type="AlphaFoldDB" id="A0A2R6XW95"/>
<dbReference type="EMBL" id="KZ772673">
    <property type="protein sequence ID" value="PTQ50355.1"/>
    <property type="molecule type" value="Genomic_DNA"/>
</dbReference>
<organism evidence="2 3">
    <name type="scientific">Marchantia polymorpha</name>
    <name type="common">Common liverwort</name>
    <name type="synonym">Marchantia aquatica</name>
    <dbReference type="NCBI Taxonomy" id="3197"/>
    <lineage>
        <taxon>Eukaryota</taxon>
        <taxon>Viridiplantae</taxon>
        <taxon>Streptophyta</taxon>
        <taxon>Embryophyta</taxon>
        <taxon>Marchantiophyta</taxon>
        <taxon>Marchantiopsida</taxon>
        <taxon>Marchantiidae</taxon>
        <taxon>Marchantiales</taxon>
        <taxon>Marchantiaceae</taxon>
        <taxon>Marchantia</taxon>
    </lineage>
</organism>
<keyword evidence="3" id="KW-1185">Reference proteome</keyword>
<evidence type="ECO:0000313" key="2">
    <source>
        <dbReference type="EMBL" id="PTQ50355.1"/>
    </source>
</evidence>
<accession>A0A2R6XW95</accession>
<proteinExistence type="predicted"/>
<gene>
    <name evidence="2" type="ORF">MARPO_0001s0347</name>
</gene>
<dbReference type="Proteomes" id="UP000244005">
    <property type="component" value="Unassembled WGS sequence"/>
</dbReference>
<evidence type="ECO:0000313" key="3">
    <source>
        <dbReference type="Proteomes" id="UP000244005"/>
    </source>
</evidence>